<dbReference type="InterPro" id="IPR035906">
    <property type="entry name" value="MetI-like_sf"/>
</dbReference>
<feature type="domain" description="ABC transmembrane type-1" evidence="7">
    <location>
        <begin position="22"/>
        <end position="201"/>
    </location>
</feature>
<dbReference type="PROSITE" id="PS50928">
    <property type="entry name" value="ABC_TM1"/>
    <property type="match status" value="1"/>
</dbReference>
<evidence type="ECO:0000256" key="6">
    <source>
        <dbReference type="RuleBase" id="RU363032"/>
    </source>
</evidence>
<dbReference type="Proteomes" id="UP000008457">
    <property type="component" value="Chromosome"/>
</dbReference>
<evidence type="ECO:0000256" key="5">
    <source>
        <dbReference type="ARBA" id="ARBA00023136"/>
    </source>
</evidence>
<evidence type="ECO:0000313" key="9">
    <source>
        <dbReference type="Proteomes" id="UP000008457"/>
    </source>
</evidence>
<dbReference type="AlphaFoldDB" id="F4A3A3"/>
<reference evidence="8 9" key="2">
    <citation type="journal article" date="2011" name="Stand. Genomic Sci.">
        <title>Complete genome sequence of Mahella australiensis type strain (50-1 BON).</title>
        <authorList>
            <person name="Sikorski J."/>
            <person name="Teshima H."/>
            <person name="Nolan M."/>
            <person name="Lucas S."/>
            <person name="Hammon N."/>
            <person name="Deshpande S."/>
            <person name="Cheng J.F."/>
            <person name="Pitluck S."/>
            <person name="Liolios K."/>
            <person name="Pagani I."/>
            <person name="Ivanova N."/>
            <person name="Huntemann M."/>
            <person name="Mavromatis K."/>
            <person name="Ovchinikova G."/>
            <person name="Pati A."/>
            <person name="Tapia R."/>
            <person name="Han C."/>
            <person name="Goodwin L."/>
            <person name="Chen A."/>
            <person name="Palaniappan K."/>
            <person name="Land M."/>
            <person name="Hauser L."/>
            <person name="Ngatchou-Djao O.D."/>
            <person name="Rohde M."/>
            <person name="Pukall R."/>
            <person name="Spring S."/>
            <person name="Abt B."/>
            <person name="Goker M."/>
            <person name="Detter J.C."/>
            <person name="Woyke T."/>
            <person name="Bristow J."/>
            <person name="Markowitz V."/>
            <person name="Hugenholtz P."/>
            <person name="Eisen J.A."/>
            <person name="Kyrpides N.C."/>
            <person name="Klenk H.P."/>
            <person name="Lapidus A."/>
        </authorList>
    </citation>
    <scope>NUCLEOTIDE SEQUENCE [LARGE SCALE GENOMIC DNA]</scope>
    <source>
        <strain evidence="9">DSM 15567 / CIP 107919 / 50-1 BON</strain>
    </source>
</reference>
<sequence>MDTIIEYIMFMIDRSDQIFMLTWQHIYLTALAVAIAIAIGVPAGILITRVNKLSSIVIGIANAIQAVPSLALLGFLIPFLGIGTVPSIVMVFLYSLLPIIKNTYTGLSNVDSAMIEAGRGMGMTDGQLMRMVQLPLALPVIMAGVRISAVTGVGLTTLAALIGAGGLGQFVYRGISMVNNQMIMAGAIPAMVLALLVDFALGLVERAVTPKGLKQANGKEVEA</sequence>
<dbReference type="eggNOG" id="COG1174">
    <property type="taxonomic scope" value="Bacteria"/>
</dbReference>
<dbReference type="Gene3D" id="1.10.3720.10">
    <property type="entry name" value="MetI-like"/>
    <property type="match status" value="1"/>
</dbReference>
<keyword evidence="2 6" id="KW-0813">Transport</keyword>
<keyword evidence="3 6" id="KW-0812">Transmembrane</keyword>
<gene>
    <name evidence="8" type="ordered locus">Mahau_2186</name>
</gene>
<evidence type="ECO:0000313" key="8">
    <source>
        <dbReference type="EMBL" id="AEE97358.1"/>
    </source>
</evidence>
<feature type="transmembrane region" description="Helical" evidence="6">
    <location>
        <begin position="53"/>
        <end position="73"/>
    </location>
</feature>
<feature type="transmembrane region" description="Helical" evidence="6">
    <location>
        <begin position="26"/>
        <end position="46"/>
    </location>
</feature>
<evidence type="ECO:0000256" key="3">
    <source>
        <dbReference type="ARBA" id="ARBA00022692"/>
    </source>
</evidence>
<organism evidence="8 9">
    <name type="scientific">Mahella australiensis (strain DSM 15567 / CIP 107919 / 50-1 BON)</name>
    <dbReference type="NCBI Taxonomy" id="697281"/>
    <lineage>
        <taxon>Bacteria</taxon>
        <taxon>Bacillati</taxon>
        <taxon>Bacillota</taxon>
        <taxon>Clostridia</taxon>
        <taxon>Thermoanaerobacterales</taxon>
        <taxon>Thermoanaerobacterales Family IV. Incertae Sedis</taxon>
        <taxon>Mahella</taxon>
    </lineage>
</organism>
<dbReference type="SUPFAM" id="SSF161098">
    <property type="entry name" value="MetI-like"/>
    <property type="match status" value="1"/>
</dbReference>
<name>F4A3A3_MAHA5</name>
<dbReference type="OrthoDB" id="9801163at2"/>
<dbReference type="FunFam" id="1.10.3720.10:FF:000001">
    <property type="entry name" value="Glycine betaine ABC transporter, permease"/>
    <property type="match status" value="1"/>
</dbReference>
<dbReference type="CDD" id="cd06261">
    <property type="entry name" value="TM_PBP2"/>
    <property type="match status" value="1"/>
</dbReference>
<keyword evidence="4 6" id="KW-1133">Transmembrane helix</keyword>
<dbReference type="HOGENOM" id="CLU_046113_7_2_9"/>
<dbReference type="EMBL" id="CP002360">
    <property type="protein sequence ID" value="AEE97358.1"/>
    <property type="molecule type" value="Genomic_DNA"/>
</dbReference>
<accession>F4A3A3</accession>
<feature type="transmembrane region" description="Helical" evidence="6">
    <location>
        <begin position="182"/>
        <end position="204"/>
    </location>
</feature>
<feature type="transmembrane region" description="Helical" evidence="6">
    <location>
        <begin position="136"/>
        <end position="162"/>
    </location>
</feature>
<dbReference type="GO" id="GO:0031460">
    <property type="term" value="P:glycine betaine transport"/>
    <property type="evidence" value="ECO:0007669"/>
    <property type="project" value="TreeGrafter"/>
</dbReference>
<dbReference type="Pfam" id="PF00528">
    <property type="entry name" value="BPD_transp_1"/>
    <property type="match status" value="1"/>
</dbReference>
<evidence type="ECO:0000259" key="7">
    <source>
        <dbReference type="PROSITE" id="PS50928"/>
    </source>
</evidence>
<protein>
    <submittedName>
        <fullName evidence="8">Binding-protein-dependent transport systems inner membrane component</fullName>
    </submittedName>
</protein>
<evidence type="ECO:0000256" key="4">
    <source>
        <dbReference type="ARBA" id="ARBA00022989"/>
    </source>
</evidence>
<keyword evidence="9" id="KW-1185">Reference proteome</keyword>
<evidence type="ECO:0000256" key="2">
    <source>
        <dbReference type="ARBA" id="ARBA00022448"/>
    </source>
</evidence>
<dbReference type="GO" id="GO:0005886">
    <property type="term" value="C:plasma membrane"/>
    <property type="evidence" value="ECO:0007669"/>
    <property type="project" value="UniProtKB-SubCell"/>
</dbReference>
<dbReference type="KEGG" id="mas:Mahau_2186"/>
<comment type="subcellular location">
    <subcellularLocation>
        <location evidence="6">Cell membrane</location>
        <topology evidence="6">Multi-pass membrane protein</topology>
    </subcellularLocation>
    <subcellularLocation>
        <location evidence="1">Membrane</location>
        <topology evidence="1">Multi-pass membrane protein</topology>
    </subcellularLocation>
</comment>
<dbReference type="PANTHER" id="PTHR30177:SF4">
    <property type="entry name" value="OSMOPROTECTANT IMPORT PERMEASE PROTEIN OSMW"/>
    <property type="match status" value="1"/>
</dbReference>
<keyword evidence="5 6" id="KW-0472">Membrane</keyword>
<proteinExistence type="inferred from homology"/>
<evidence type="ECO:0000256" key="1">
    <source>
        <dbReference type="ARBA" id="ARBA00004141"/>
    </source>
</evidence>
<dbReference type="RefSeq" id="WP_013781785.1">
    <property type="nucleotide sequence ID" value="NC_015520.1"/>
</dbReference>
<dbReference type="PANTHER" id="PTHR30177">
    <property type="entry name" value="GLYCINE BETAINE/L-PROLINE TRANSPORT SYSTEM PERMEASE PROTEIN PROW"/>
    <property type="match status" value="1"/>
</dbReference>
<dbReference type="InterPro" id="IPR000515">
    <property type="entry name" value="MetI-like"/>
</dbReference>
<comment type="similarity">
    <text evidence="6">Belongs to the binding-protein-dependent transport system permease family.</text>
</comment>
<dbReference type="InterPro" id="IPR051204">
    <property type="entry name" value="ABC_transp_perm/SBD"/>
</dbReference>
<reference evidence="9" key="1">
    <citation type="submission" date="2010-11" db="EMBL/GenBank/DDBJ databases">
        <title>The complete genome of Mahella australiensis DSM 15567.</title>
        <authorList>
            <consortium name="US DOE Joint Genome Institute (JGI-PGF)"/>
            <person name="Lucas S."/>
            <person name="Copeland A."/>
            <person name="Lapidus A."/>
            <person name="Bruce D."/>
            <person name="Goodwin L."/>
            <person name="Pitluck S."/>
            <person name="Kyrpides N."/>
            <person name="Mavromatis K."/>
            <person name="Pagani I."/>
            <person name="Ivanova N."/>
            <person name="Teshima H."/>
            <person name="Brettin T."/>
            <person name="Detter J.C."/>
            <person name="Han C."/>
            <person name="Tapia R."/>
            <person name="Land M."/>
            <person name="Hauser L."/>
            <person name="Markowitz V."/>
            <person name="Cheng J.-F."/>
            <person name="Hugenholtz P."/>
            <person name="Woyke T."/>
            <person name="Wu D."/>
            <person name="Spring S."/>
            <person name="Pukall R."/>
            <person name="Steenblock K."/>
            <person name="Schneider S."/>
            <person name="Klenk H.-P."/>
            <person name="Eisen J.A."/>
        </authorList>
    </citation>
    <scope>NUCLEOTIDE SEQUENCE [LARGE SCALE GENOMIC DNA]</scope>
    <source>
        <strain evidence="9">DSM 15567 / CIP 107919 / 50-1 BON</strain>
    </source>
</reference>
<dbReference type="GO" id="GO:0055085">
    <property type="term" value="P:transmembrane transport"/>
    <property type="evidence" value="ECO:0007669"/>
    <property type="project" value="InterPro"/>
</dbReference>
<dbReference type="STRING" id="697281.Mahau_2186"/>
<feature type="transmembrane region" description="Helical" evidence="6">
    <location>
        <begin position="79"/>
        <end position="97"/>
    </location>
</feature>